<dbReference type="EMBL" id="JAVDSG010000001">
    <property type="protein sequence ID" value="MDR6593899.1"/>
    <property type="molecule type" value="Genomic_DNA"/>
</dbReference>
<comment type="caution">
    <text evidence="2">The sequence shown here is derived from an EMBL/GenBank/DDBJ whole genome shotgun (WGS) entry which is preliminary data.</text>
</comment>
<reference evidence="2 3" key="1">
    <citation type="submission" date="2023-07" db="EMBL/GenBank/DDBJ databases">
        <title>Sequencing the genomes of 1000 actinobacteria strains.</title>
        <authorList>
            <person name="Klenk H.-P."/>
        </authorList>
    </citation>
    <scope>NUCLEOTIDE SEQUENCE [LARGE SCALE GENOMIC DNA]</scope>
    <source>
        <strain evidence="2 3">DSM 43749</strain>
    </source>
</reference>
<evidence type="ECO:0000256" key="1">
    <source>
        <dbReference type="SAM" id="SignalP"/>
    </source>
</evidence>
<dbReference type="Proteomes" id="UP001268819">
    <property type="component" value="Unassembled WGS sequence"/>
</dbReference>
<dbReference type="RefSeq" id="WP_310306879.1">
    <property type="nucleotide sequence ID" value="NZ_BAAAXB010000001.1"/>
</dbReference>
<accession>A0ABU1PTE7</accession>
<evidence type="ECO:0000313" key="2">
    <source>
        <dbReference type="EMBL" id="MDR6593899.1"/>
    </source>
</evidence>
<keyword evidence="3" id="KW-1185">Reference proteome</keyword>
<evidence type="ECO:0008006" key="4">
    <source>
        <dbReference type="Google" id="ProtNLM"/>
    </source>
</evidence>
<keyword evidence="1" id="KW-0732">Signal</keyword>
<feature type="chain" id="PRO_5046943382" description="HAF family extracellular repeat protein" evidence="1">
    <location>
        <begin position="30"/>
        <end position="340"/>
    </location>
</feature>
<organism evidence="2 3">
    <name type="scientific">Saccharothrix longispora</name>
    <dbReference type="NCBI Taxonomy" id="33920"/>
    <lineage>
        <taxon>Bacteria</taxon>
        <taxon>Bacillati</taxon>
        <taxon>Actinomycetota</taxon>
        <taxon>Actinomycetes</taxon>
        <taxon>Pseudonocardiales</taxon>
        <taxon>Pseudonocardiaceae</taxon>
        <taxon>Saccharothrix</taxon>
    </lineage>
</organism>
<proteinExistence type="predicted"/>
<feature type="signal peptide" evidence="1">
    <location>
        <begin position="1"/>
        <end position="29"/>
    </location>
</feature>
<protein>
    <recommendedName>
        <fullName evidence="4">HAF family extracellular repeat protein</fullName>
    </recommendedName>
</protein>
<evidence type="ECO:0000313" key="3">
    <source>
        <dbReference type="Proteomes" id="UP001268819"/>
    </source>
</evidence>
<gene>
    <name evidence="2" type="ORF">J2S66_002283</name>
</gene>
<name>A0ABU1PTE7_9PSEU</name>
<sequence length="340" mass="35611">MLKRQAGRLLAAVVLGAALVSLPTGQAGAAGTTGIAACTWQKTLWELPEGTEAGEINGYDGGRYAVGNTGLDFAWGDGLVDPRATLWDNGRVVMRGAGQVPYFNDVNASGLVVGAMYLNQRFYAITVAHDGTMTDLPANPAWTSSWASWVNNRGDIIGWGTIGSAKSRMVVWPANAPGTYREVTMPDAHGVSLVDVDEQGRVIIGVSPGGSYVLTPAGQWTTLAAPGVKGAGIPRDIRDGRVVGRLDIAPNYGGAVAEWDAQGAVVRTIGRPAVEGISLGGNGTIAGYGFVGSSQRVMLWRDGVMVAQPIAARFELTGLSDDERTIVGVEADRPAHYRCS</sequence>